<name>A0A2I1CHZ2_ASPN1</name>
<accession>A0A2I1CHZ2</accession>
<sequence>MALQFLNQSPSGIGSSDRRIIRSHRRSTKKQKTELKHLLYASGSGYVMPRPLDSESTVLMHRWFFDISDALFPLQFCTKFDIIKSICVNYILADEAYFHSTLAISSNIVSKTLHHFSQAYALVNIKLSGPFSVSDSAIAAVVSLAIYQQVHHQPATGPVHLHGLYCMIQLRGGIARLMQENRALALKSLRLDVELAMQNGTHTLFRSDEVPVHMVLCDPDVCSGQFPRAASWMPPIMLDLLKLDPLDYTETLVSLLYHLVDVSPLGYPSSEPGGRYIDMTYLAMLAFMTTLLPEYNRDGSSCPLLSDRLGSALQDLCVTASESSDFDSPLLLWILFISGISVLDLKDYRWLSPLIADTCERLELDNWAFIQ</sequence>
<proteinExistence type="predicted"/>
<dbReference type="VEuPathDB" id="FungiDB:P174DRAFT_510322"/>
<dbReference type="GeneID" id="36538996"/>
<dbReference type="RefSeq" id="XP_024685844.1">
    <property type="nucleotide sequence ID" value="XM_024831659.1"/>
</dbReference>
<dbReference type="EMBL" id="MSZS01000002">
    <property type="protein sequence ID" value="PKX97249.1"/>
    <property type="molecule type" value="Genomic_DNA"/>
</dbReference>
<dbReference type="Proteomes" id="UP000234474">
    <property type="component" value="Unassembled WGS sequence"/>
</dbReference>
<dbReference type="OMA" id="HRWFFDI"/>
<evidence type="ECO:0008006" key="3">
    <source>
        <dbReference type="Google" id="ProtNLM"/>
    </source>
</evidence>
<organism evidence="1 2">
    <name type="scientific">Aspergillus novofumigatus (strain IBT 16806)</name>
    <dbReference type="NCBI Taxonomy" id="1392255"/>
    <lineage>
        <taxon>Eukaryota</taxon>
        <taxon>Fungi</taxon>
        <taxon>Dikarya</taxon>
        <taxon>Ascomycota</taxon>
        <taxon>Pezizomycotina</taxon>
        <taxon>Eurotiomycetes</taxon>
        <taxon>Eurotiomycetidae</taxon>
        <taxon>Eurotiales</taxon>
        <taxon>Aspergillaceae</taxon>
        <taxon>Aspergillus</taxon>
        <taxon>Aspergillus subgen. Fumigati</taxon>
    </lineage>
</organism>
<evidence type="ECO:0000313" key="2">
    <source>
        <dbReference type="Proteomes" id="UP000234474"/>
    </source>
</evidence>
<dbReference type="PANTHER" id="PTHR37540">
    <property type="entry name" value="TRANSCRIPTION FACTOR (ACR-2), PUTATIVE-RELATED-RELATED"/>
    <property type="match status" value="1"/>
</dbReference>
<dbReference type="AlphaFoldDB" id="A0A2I1CHZ2"/>
<dbReference type="STRING" id="1392255.A0A2I1CHZ2"/>
<dbReference type="OrthoDB" id="4158087at2759"/>
<reference evidence="2" key="1">
    <citation type="journal article" date="2018" name="Proc. Natl. Acad. Sci. U.S.A.">
        <title>Linking secondary metabolites to gene clusters through genome sequencing of six diverse Aspergillus species.</title>
        <authorList>
            <person name="Kaerboelling I."/>
            <person name="Vesth T.C."/>
            <person name="Frisvad J.C."/>
            <person name="Nybo J.L."/>
            <person name="Theobald S."/>
            <person name="Kuo A."/>
            <person name="Bowyer P."/>
            <person name="Matsuda Y."/>
            <person name="Mondo S."/>
            <person name="Lyhne E.K."/>
            <person name="Kogle M.E."/>
            <person name="Clum A."/>
            <person name="Lipzen A."/>
            <person name="Salamov A."/>
            <person name="Ngan C.Y."/>
            <person name="Daum C."/>
            <person name="Chiniquy J."/>
            <person name="Barry K."/>
            <person name="LaButti K."/>
            <person name="Haridas S."/>
            <person name="Simmons B.A."/>
            <person name="Magnuson J.K."/>
            <person name="Mortensen U.H."/>
            <person name="Larsen T.O."/>
            <person name="Grigoriev I.V."/>
            <person name="Baker S.E."/>
            <person name="Andersen M.R."/>
        </authorList>
    </citation>
    <scope>NUCLEOTIDE SEQUENCE [LARGE SCALE GENOMIC DNA]</scope>
    <source>
        <strain evidence="2">IBT 16806</strain>
    </source>
</reference>
<keyword evidence="2" id="KW-1185">Reference proteome</keyword>
<dbReference type="PANTHER" id="PTHR37540:SF9">
    <property type="entry name" value="ZN(2)-C6 FUNGAL-TYPE DOMAIN-CONTAINING PROTEIN"/>
    <property type="match status" value="1"/>
</dbReference>
<evidence type="ECO:0000313" key="1">
    <source>
        <dbReference type="EMBL" id="PKX97249.1"/>
    </source>
</evidence>
<comment type="caution">
    <text evidence="1">The sequence shown here is derived from an EMBL/GenBank/DDBJ whole genome shotgun (WGS) entry which is preliminary data.</text>
</comment>
<gene>
    <name evidence="1" type="ORF">P174DRAFT_510322</name>
</gene>
<protein>
    <recommendedName>
        <fullName evidence="3">Transcription factor domain-containing protein</fullName>
    </recommendedName>
</protein>